<evidence type="ECO:0000256" key="1">
    <source>
        <dbReference type="SAM" id="MobiDB-lite"/>
    </source>
</evidence>
<accession>A0A8T2MLS6</accession>
<feature type="region of interest" description="Disordered" evidence="1">
    <location>
        <begin position="1"/>
        <end position="110"/>
    </location>
</feature>
<evidence type="ECO:0000313" key="3">
    <source>
        <dbReference type="Proteomes" id="UP000824540"/>
    </source>
</evidence>
<dbReference type="AlphaFoldDB" id="A0A8T2MLS6"/>
<feature type="compositionally biased region" description="Basic residues" evidence="1">
    <location>
        <begin position="29"/>
        <end position="41"/>
    </location>
</feature>
<protein>
    <submittedName>
        <fullName evidence="2">Uncharacterized protein</fullName>
    </submittedName>
</protein>
<reference evidence="2" key="1">
    <citation type="thesis" date="2021" institute="BYU ScholarsArchive" country="Provo, UT, USA">
        <title>Applications of and Algorithms for Genome Assembly and Genomic Analyses with an Emphasis on Marine Teleosts.</title>
        <authorList>
            <person name="Pickett B.D."/>
        </authorList>
    </citation>
    <scope>NUCLEOTIDE SEQUENCE</scope>
    <source>
        <strain evidence="2">HI-2016</strain>
    </source>
</reference>
<dbReference type="EMBL" id="JAFBMS010002113">
    <property type="protein sequence ID" value="KAG9328536.1"/>
    <property type="molecule type" value="Genomic_DNA"/>
</dbReference>
<name>A0A8T2MLS6_9TELE</name>
<keyword evidence="3" id="KW-1185">Reference proteome</keyword>
<organism evidence="2 3">
    <name type="scientific">Albula glossodonta</name>
    <name type="common">roundjaw bonefish</name>
    <dbReference type="NCBI Taxonomy" id="121402"/>
    <lineage>
        <taxon>Eukaryota</taxon>
        <taxon>Metazoa</taxon>
        <taxon>Chordata</taxon>
        <taxon>Craniata</taxon>
        <taxon>Vertebrata</taxon>
        <taxon>Euteleostomi</taxon>
        <taxon>Actinopterygii</taxon>
        <taxon>Neopterygii</taxon>
        <taxon>Teleostei</taxon>
        <taxon>Albuliformes</taxon>
        <taxon>Albulidae</taxon>
        <taxon>Albula</taxon>
    </lineage>
</organism>
<dbReference type="Proteomes" id="UP000824540">
    <property type="component" value="Unassembled WGS sequence"/>
</dbReference>
<evidence type="ECO:0000313" key="2">
    <source>
        <dbReference type="EMBL" id="KAG9328536.1"/>
    </source>
</evidence>
<gene>
    <name evidence="2" type="ORF">JZ751_013388</name>
</gene>
<proteinExistence type="predicted"/>
<feature type="compositionally biased region" description="Polar residues" evidence="1">
    <location>
        <begin position="1"/>
        <end position="18"/>
    </location>
</feature>
<comment type="caution">
    <text evidence="2">The sequence shown here is derived from an EMBL/GenBank/DDBJ whole genome shotgun (WGS) entry which is preliminary data.</text>
</comment>
<feature type="compositionally biased region" description="Gly residues" evidence="1">
    <location>
        <begin position="42"/>
        <end position="51"/>
    </location>
</feature>
<sequence>MDVDTQQANEHSESLQSPTEEDHSDSKSRGRGVKGRNRGGRIGRGGRGGRGMMMKGYGPLGRGRGRGRDGAMNGFGPGRRGMGRMRPYPDLRGRRGIRGGPMGMGPPPPPPPPMHMQGPYPPMHSLPPHPHQGIQPSGGAVEGCTRAHPVTSIPEASTMDPPLSRLPRCLAEASAGRRPLVAGTFKAAYC</sequence>